<organism evidence="9 10">
    <name type="scientific">Bacillus swezeyi</name>
    <dbReference type="NCBI Taxonomy" id="1925020"/>
    <lineage>
        <taxon>Bacteria</taxon>
        <taxon>Bacillati</taxon>
        <taxon>Bacillota</taxon>
        <taxon>Bacilli</taxon>
        <taxon>Bacillales</taxon>
        <taxon>Bacillaceae</taxon>
        <taxon>Bacillus</taxon>
    </lineage>
</organism>
<protein>
    <submittedName>
        <fullName evidence="9">UDP-phosphate N-acetylgalactosaminyl-1-phosphate transferase</fullName>
    </submittedName>
</protein>
<dbReference type="EMBL" id="MTJL01000005">
    <property type="protein sequence ID" value="OMI09224.1"/>
    <property type="molecule type" value="Genomic_DNA"/>
</dbReference>
<sequence>MARCMSVSMDKSLRMYHEYSSQQIYSCALSEKAVRYLNIKRAMDIVLSLIGLAVTLPVILLFCMLISLETPGSPLYRQERVGKDGKHFKLIKLRSMRIDAEKSGAKWAQKDDPRVTAVGSFIRRTRIDELPQLINVLAGDMSLVGPRPERPMFTAQFHHEIPGFKNRLIVKPGLTGLAQVNGGYDISPREKLVHDLYYIRNLTFLLDLKVMVKTIKVVLTGEGAR</sequence>
<evidence type="ECO:0000256" key="7">
    <source>
        <dbReference type="SAM" id="Phobius"/>
    </source>
</evidence>
<dbReference type="GO" id="GO:0016020">
    <property type="term" value="C:membrane"/>
    <property type="evidence" value="ECO:0007669"/>
    <property type="project" value="UniProtKB-SubCell"/>
</dbReference>
<reference evidence="9 10" key="1">
    <citation type="submission" date="2017-01" db="EMBL/GenBank/DDBJ databases">
        <title>Bacillus phylogenomics.</title>
        <authorList>
            <person name="Dunlap C."/>
        </authorList>
    </citation>
    <scope>NUCLEOTIDE SEQUENCE [LARGE SCALE GENOMIC DNA]</scope>
    <source>
        <strain evidence="9 10">NRRL B-41282</strain>
    </source>
</reference>
<accession>A0A1R1QX76</accession>
<dbReference type="InterPro" id="IPR003362">
    <property type="entry name" value="Bact_transf"/>
</dbReference>
<proteinExistence type="inferred from homology"/>
<evidence type="ECO:0000256" key="1">
    <source>
        <dbReference type="ARBA" id="ARBA00004141"/>
    </source>
</evidence>
<comment type="caution">
    <text evidence="9">The sequence shown here is derived from an EMBL/GenBank/DDBJ whole genome shotgun (WGS) entry which is preliminary data.</text>
</comment>
<evidence type="ECO:0000256" key="2">
    <source>
        <dbReference type="ARBA" id="ARBA00006464"/>
    </source>
</evidence>
<gene>
    <name evidence="9" type="ORF">BW143_02325</name>
</gene>
<feature type="domain" description="Bacterial sugar transferase" evidence="8">
    <location>
        <begin position="40"/>
        <end position="219"/>
    </location>
</feature>
<keyword evidence="3 9" id="KW-0808">Transferase</keyword>
<dbReference type="Pfam" id="PF02397">
    <property type="entry name" value="Bac_transf"/>
    <property type="match status" value="1"/>
</dbReference>
<keyword evidence="5 7" id="KW-1133">Transmembrane helix</keyword>
<evidence type="ECO:0000256" key="5">
    <source>
        <dbReference type="ARBA" id="ARBA00022989"/>
    </source>
</evidence>
<comment type="subcellular location">
    <subcellularLocation>
        <location evidence="1">Membrane</location>
        <topology evidence="1">Multi-pass membrane protein</topology>
    </subcellularLocation>
</comment>
<accession>A0A1R1RYH8</accession>
<dbReference type="PANTHER" id="PTHR30576">
    <property type="entry name" value="COLANIC BIOSYNTHESIS UDP-GLUCOSE LIPID CARRIER TRANSFERASE"/>
    <property type="match status" value="1"/>
</dbReference>
<name>A0A1R1RYH8_9BACI</name>
<comment type="similarity">
    <text evidence="2">Belongs to the bacterial sugar transferase family.</text>
</comment>
<keyword evidence="10" id="KW-1185">Reference proteome</keyword>
<feature type="transmembrane region" description="Helical" evidence="7">
    <location>
        <begin position="45"/>
        <end position="68"/>
    </location>
</feature>
<dbReference type="Proteomes" id="UP000187367">
    <property type="component" value="Unassembled WGS sequence"/>
</dbReference>
<dbReference type="PANTHER" id="PTHR30576:SF0">
    <property type="entry name" value="UNDECAPRENYL-PHOSPHATE N-ACETYLGALACTOSAMINYL 1-PHOSPHATE TRANSFERASE-RELATED"/>
    <property type="match status" value="1"/>
</dbReference>
<dbReference type="OrthoDB" id="9808602at2"/>
<dbReference type="AlphaFoldDB" id="A0A1R1RYH8"/>
<evidence type="ECO:0000256" key="6">
    <source>
        <dbReference type="ARBA" id="ARBA00023136"/>
    </source>
</evidence>
<dbReference type="NCBIfam" id="TIGR03025">
    <property type="entry name" value="EPS_sugtrans"/>
    <property type="match status" value="1"/>
</dbReference>
<keyword evidence="6 7" id="KW-0472">Membrane</keyword>
<evidence type="ECO:0000256" key="4">
    <source>
        <dbReference type="ARBA" id="ARBA00022692"/>
    </source>
</evidence>
<evidence type="ECO:0000256" key="3">
    <source>
        <dbReference type="ARBA" id="ARBA00022679"/>
    </source>
</evidence>
<evidence type="ECO:0000313" key="10">
    <source>
        <dbReference type="Proteomes" id="UP000187367"/>
    </source>
</evidence>
<evidence type="ECO:0000259" key="8">
    <source>
        <dbReference type="Pfam" id="PF02397"/>
    </source>
</evidence>
<dbReference type="InterPro" id="IPR017475">
    <property type="entry name" value="EPS_sugar_tfrase"/>
</dbReference>
<evidence type="ECO:0000313" key="9">
    <source>
        <dbReference type="EMBL" id="OMI09224.1"/>
    </source>
</evidence>
<keyword evidence="4 7" id="KW-0812">Transmembrane</keyword>
<dbReference type="GO" id="GO:0016780">
    <property type="term" value="F:phosphotransferase activity, for other substituted phosphate groups"/>
    <property type="evidence" value="ECO:0007669"/>
    <property type="project" value="TreeGrafter"/>
</dbReference>